<evidence type="ECO:0000313" key="3">
    <source>
        <dbReference type="Proteomes" id="UP000445000"/>
    </source>
</evidence>
<proteinExistence type="predicted"/>
<dbReference type="PROSITE" id="PS51708">
    <property type="entry name" value="CHAD"/>
    <property type="match status" value="1"/>
</dbReference>
<dbReference type="Pfam" id="PF05235">
    <property type="entry name" value="CHAD"/>
    <property type="match status" value="1"/>
</dbReference>
<dbReference type="InterPro" id="IPR038186">
    <property type="entry name" value="CHAD_dom_sf"/>
</dbReference>
<name>A0A829Y8I7_9GAMM</name>
<evidence type="ECO:0000313" key="2">
    <source>
        <dbReference type="EMBL" id="GFE79617.1"/>
    </source>
</evidence>
<protein>
    <submittedName>
        <fullName evidence="2">CHAD domain-containing protein</fullName>
    </submittedName>
</protein>
<dbReference type="PANTHER" id="PTHR39339">
    <property type="entry name" value="SLR1444 PROTEIN"/>
    <property type="match status" value="1"/>
</dbReference>
<dbReference type="RefSeq" id="WP_161811268.1">
    <property type="nucleotide sequence ID" value="NZ_BLJN01000001.1"/>
</dbReference>
<feature type="domain" description="CHAD" evidence="1">
    <location>
        <begin position="3"/>
        <end position="280"/>
    </location>
</feature>
<dbReference type="InterPro" id="IPR007899">
    <property type="entry name" value="CHAD_dom"/>
</dbReference>
<keyword evidence="3" id="KW-1185">Reference proteome</keyword>
<reference evidence="3" key="1">
    <citation type="submission" date="2020-01" db="EMBL/GenBank/DDBJ databases">
        <title>'Steroidobacter agaridevorans' sp. nov., agar-degrading bacteria isolated from rhizosphere soils.</title>
        <authorList>
            <person name="Ikenaga M."/>
            <person name="Kataoka M."/>
            <person name="Murouchi A."/>
            <person name="Katsuragi S."/>
            <person name="Sakai M."/>
        </authorList>
    </citation>
    <scope>NUCLEOTIDE SEQUENCE [LARGE SCALE GENOMIC DNA]</scope>
    <source>
        <strain evidence="3">YU21-B</strain>
    </source>
</reference>
<dbReference type="AlphaFoldDB" id="A0A829Y8I7"/>
<accession>A0A829Y8I7</accession>
<sequence length="296" mass="34314">MHELQSDEAGLSGVRRILQEWLAGADESLHKKRITDANIHDARKQLKKSRAALRLLRDSIGEIAYRRENNALRDAARPLGVARDSKVLAAALDDLVERYDPATRSLKLDRFRRVLRQEKTSARQVINITLVNRQRKALREVKARSQRWTLKGGDWPVIGGGLGRIYRGGKKRMKAAAESRDSADLHDWRKQVKYLWHQLQILQPAWPGPLQELADQTHKLADHLGDDHDLAVLRARIACHADAFESKDYEALIAVLDRRRKRLQDKAFKLGARIFQEKPRRFVGRIGQYWRLWRRE</sequence>
<dbReference type="Proteomes" id="UP000445000">
    <property type="component" value="Unassembled WGS sequence"/>
</dbReference>
<comment type="caution">
    <text evidence="2">The sequence shown here is derived from an EMBL/GenBank/DDBJ whole genome shotgun (WGS) entry which is preliminary data.</text>
</comment>
<dbReference type="PANTHER" id="PTHR39339:SF1">
    <property type="entry name" value="CHAD DOMAIN-CONTAINING PROTEIN"/>
    <property type="match status" value="1"/>
</dbReference>
<organism evidence="2 3">
    <name type="scientific">Steroidobacter agaridevorans</name>
    <dbReference type="NCBI Taxonomy" id="2695856"/>
    <lineage>
        <taxon>Bacteria</taxon>
        <taxon>Pseudomonadati</taxon>
        <taxon>Pseudomonadota</taxon>
        <taxon>Gammaproteobacteria</taxon>
        <taxon>Steroidobacterales</taxon>
        <taxon>Steroidobacteraceae</taxon>
        <taxon>Steroidobacter</taxon>
    </lineage>
</organism>
<dbReference type="SMART" id="SM00880">
    <property type="entry name" value="CHAD"/>
    <property type="match status" value="1"/>
</dbReference>
<gene>
    <name evidence="2" type="ORF">GCM10011487_16170</name>
</gene>
<evidence type="ECO:0000259" key="1">
    <source>
        <dbReference type="PROSITE" id="PS51708"/>
    </source>
</evidence>
<dbReference type="Gene3D" id="1.40.20.10">
    <property type="entry name" value="CHAD domain"/>
    <property type="match status" value="1"/>
</dbReference>
<dbReference type="EMBL" id="BLJN01000001">
    <property type="protein sequence ID" value="GFE79617.1"/>
    <property type="molecule type" value="Genomic_DNA"/>
</dbReference>